<evidence type="ECO:0000313" key="4">
    <source>
        <dbReference type="Proteomes" id="UP000182466"/>
    </source>
</evidence>
<feature type="coiled-coil region" evidence="1">
    <location>
        <begin position="1031"/>
        <end position="1093"/>
    </location>
</feature>
<keyword evidence="1" id="KW-0175">Coiled coil</keyword>
<name>A0A1I7BHH6_9RHOB</name>
<dbReference type="AlphaFoldDB" id="A0A1I7BHH6"/>
<dbReference type="SUPFAM" id="SSF90257">
    <property type="entry name" value="Myosin rod fragments"/>
    <property type="match status" value="1"/>
</dbReference>
<evidence type="ECO:0000256" key="1">
    <source>
        <dbReference type="SAM" id="Coils"/>
    </source>
</evidence>
<gene>
    <name evidence="3" type="ORF">SAMN05216236_11060</name>
</gene>
<keyword evidence="4" id="KW-1185">Reference proteome</keyword>
<dbReference type="OrthoDB" id="134981at2"/>
<feature type="region of interest" description="Disordered" evidence="2">
    <location>
        <begin position="1"/>
        <end position="25"/>
    </location>
</feature>
<reference evidence="3 4" key="1">
    <citation type="submission" date="2016-10" db="EMBL/GenBank/DDBJ databases">
        <authorList>
            <person name="de Groot N.N."/>
        </authorList>
    </citation>
    <scope>NUCLEOTIDE SEQUENCE [LARGE SCALE GENOMIC DNA]</scope>
    <source>
        <strain evidence="3 4">CGMCC 1.10959</strain>
    </source>
</reference>
<sequence length="1164" mass="126218">MKGSNSRFSHRPQQRYSNTAHVQGGMVTDADLTEAGQIHMARDEAQNTVTVASGTPVDGGAVAITPEGPALAPGWVIAEGKQGDLRAASDTTPAGALGLFADQADLPLGPALPEKPALLYADIWERPVFAMQDPYLADPGLHGAETTYRTRTMTQIKSARFEDEDGLKSLLEQLTQGKGAFARTGSALASVKPKNTEIAVDECDPCADQIDIVPTVPNALFRVEAIRVTRDAAGRPASVQFAWSHENAAAIEHTAALTDETARDAFARAKSVYEFFSDATEAQIGRFDTDHKAERPVLSATLDPVADPEPGGNGGDPFSHVRRWDGAATVDLSGGPIKKAMGTGKMTLSGQTAVLTLDSFSMELALKDAEILPGDYWLVELRRFAAESDRIRLVGGTDNKNAPPQGIRHHFCALFTIESGKPQALNDADTRRLSFPPLTDIPATHISFDPECPDFFDNAENVAEALNSLCDLDASQVAYHPSEGCERFDGVKTVHEALEKMCKVQDDTAITRVLRLMMDWGVICGIRVTLPKRFSTMIGWTGGTILNRAGQLIDVKAGKFDLSQLPPENIHGKLNEIMEKEGEICLSLAAGKDDALELHLSDRKTAFGPTDRTYREAVDACIAGRKKVDFGKVYRPLKPAEGKIVESVLNVWANRKSLEGAVPLSEQDAKVAKAVNKTLVQEYAAQATPERADEIQKLIALAEAEMNPDDLRGAARDRRRMQLEATKIGILANAEEEDRSECECLHLLPPCPPDAGKAPYLVPVGCLKMDPGGNNRPGAIAELCALCCRKQALTWRAHRYFFGSQIDNLFAKNQDRCCSVPDKPNVDIGPWLDKWDDLLFKPIPRPKPVPEPDPLWPPKYRPDVLYDPSGPLVYQPDLSGKVVNVKPDVTRLPPATANEILTGNGFDVSKDVIDLDDVGNPLVKIAELGGASGEVLGKRAPEPGDKVVMMTSGGKVVDFVVIQKGSGKLPYETDAQTELRVEKVISKIDLPGRDGKAGIDTDGGAGVERPTLPTAELDAFAKRLDELVVMKSETETEVIRLTEDRNKLAAELGTLQAGLRKSMEDLDQIESRRAESERTIADARTELESMRKAQGELVVSLRNEQPVDVLLADNPDAAKLLRSKGILTVADIQKNPTTGLTAILRRAGMSGTEIKGLATEFIKR</sequence>
<proteinExistence type="predicted"/>
<dbReference type="STRING" id="999627.SAMN05216236_11060"/>
<organism evidence="3 4">
    <name type="scientific">Sedimentitalea nanhaiensis</name>
    <dbReference type="NCBI Taxonomy" id="999627"/>
    <lineage>
        <taxon>Bacteria</taxon>
        <taxon>Pseudomonadati</taxon>
        <taxon>Pseudomonadota</taxon>
        <taxon>Alphaproteobacteria</taxon>
        <taxon>Rhodobacterales</taxon>
        <taxon>Paracoccaceae</taxon>
        <taxon>Sedimentitalea</taxon>
    </lineage>
</organism>
<dbReference type="Proteomes" id="UP000182466">
    <property type="component" value="Unassembled WGS sequence"/>
</dbReference>
<protein>
    <submittedName>
        <fullName evidence="3">Uncharacterized protein</fullName>
    </submittedName>
</protein>
<dbReference type="eggNOG" id="COG3391">
    <property type="taxonomic scope" value="Bacteria"/>
</dbReference>
<evidence type="ECO:0000256" key="2">
    <source>
        <dbReference type="SAM" id="MobiDB-lite"/>
    </source>
</evidence>
<dbReference type="RefSeq" id="WP_027264222.1">
    <property type="nucleotide sequence ID" value="NZ_FPAW01000010.1"/>
</dbReference>
<accession>A0A1I7BHH6</accession>
<evidence type="ECO:0000313" key="3">
    <source>
        <dbReference type="EMBL" id="SFT86630.1"/>
    </source>
</evidence>
<dbReference type="EMBL" id="FPAW01000010">
    <property type="protein sequence ID" value="SFT86630.1"/>
    <property type="molecule type" value="Genomic_DNA"/>
</dbReference>